<gene>
    <name evidence="5" type="ORF">SAMN05216587_101566</name>
</gene>
<dbReference type="PROSITE" id="PS01117">
    <property type="entry name" value="HTH_MARR_1"/>
    <property type="match status" value="1"/>
</dbReference>
<dbReference type="GO" id="GO:0003677">
    <property type="term" value="F:DNA binding"/>
    <property type="evidence" value="ECO:0007669"/>
    <property type="project" value="UniProtKB-KW"/>
</dbReference>
<dbReference type="PANTHER" id="PTHR42756:SF1">
    <property type="entry name" value="TRANSCRIPTIONAL REPRESSOR OF EMRAB OPERON"/>
    <property type="match status" value="1"/>
</dbReference>
<evidence type="ECO:0000313" key="6">
    <source>
        <dbReference type="Proteomes" id="UP000183843"/>
    </source>
</evidence>
<proteinExistence type="predicted"/>
<dbReference type="PANTHER" id="PTHR42756">
    <property type="entry name" value="TRANSCRIPTIONAL REGULATOR, MARR"/>
    <property type="match status" value="1"/>
</dbReference>
<dbReference type="Gene3D" id="1.10.10.10">
    <property type="entry name" value="Winged helix-like DNA-binding domain superfamily/Winged helix DNA-binding domain"/>
    <property type="match status" value="1"/>
</dbReference>
<dbReference type="PROSITE" id="PS50995">
    <property type="entry name" value="HTH_MARR_2"/>
    <property type="match status" value="1"/>
</dbReference>
<evidence type="ECO:0000256" key="3">
    <source>
        <dbReference type="ARBA" id="ARBA00023163"/>
    </source>
</evidence>
<dbReference type="EMBL" id="FOJX01000001">
    <property type="protein sequence ID" value="SFA75071.1"/>
    <property type="molecule type" value="Genomic_DNA"/>
</dbReference>
<evidence type="ECO:0000256" key="2">
    <source>
        <dbReference type="ARBA" id="ARBA00023125"/>
    </source>
</evidence>
<dbReference type="SUPFAM" id="SSF46785">
    <property type="entry name" value="Winged helix' DNA-binding domain"/>
    <property type="match status" value="1"/>
</dbReference>
<dbReference type="GO" id="GO:0003700">
    <property type="term" value="F:DNA-binding transcription factor activity"/>
    <property type="evidence" value="ECO:0007669"/>
    <property type="project" value="InterPro"/>
</dbReference>
<organism evidence="5 6">
    <name type="scientific">Selenomonas ruminantium</name>
    <dbReference type="NCBI Taxonomy" id="971"/>
    <lineage>
        <taxon>Bacteria</taxon>
        <taxon>Bacillati</taxon>
        <taxon>Bacillota</taxon>
        <taxon>Negativicutes</taxon>
        <taxon>Selenomonadales</taxon>
        <taxon>Selenomonadaceae</taxon>
        <taxon>Selenomonas</taxon>
    </lineage>
</organism>
<dbReference type="RefSeq" id="WP_074812579.1">
    <property type="nucleotide sequence ID" value="NZ_FOJX01000001.1"/>
</dbReference>
<dbReference type="InterPro" id="IPR000835">
    <property type="entry name" value="HTH_MarR-typ"/>
</dbReference>
<name>A0A1I0VFH7_SELRU</name>
<dbReference type="SMART" id="SM00347">
    <property type="entry name" value="HTH_MARR"/>
    <property type="match status" value="1"/>
</dbReference>
<protein>
    <submittedName>
        <fullName evidence="5">DNA-binding transcriptional regulator, MarR family</fullName>
    </submittedName>
</protein>
<keyword evidence="1" id="KW-0805">Transcription regulation</keyword>
<dbReference type="Pfam" id="PF01047">
    <property type="entry name" value="MarR"/>
    <property type="match status" value="1"/>
</dbReference>
<evidence type="ECO:0000313" key="5">
    <source>
        <dbReference type="EMBL" id="SFA75071.1"/>
    </source>
</evidence>
<reference evidence="5 6" key="1">
    <citation type="submission" date="2016-10" db="EMBL/GenBank/DDBJ databases">
        <authorList>
            <person name="de Groot N.N."/>
        </authorList>
    </citation>
    <scope>NUCLEOTIDE SEQUENCE [LARGE SCALE GENOMIC DNA]</scope>
    <source>
        <strain evidence="5 6">L14</strain>
    </source>
</reference>
<keyword evidence="3" id="KW-0804">Transcription</keyword>
<evidence type="ECO:0000259" key="4">
    <source>
        <dbReference type="PROSITE" id="PS50995"/>
    </source>
</evidence>
<accession>A0A1I0VFH7</accession>
<dbReference type="AlphaFoldDB" id="A0A1I0VFH7"/>
<dbReference type="InterPro" id="IPR023187">
    <property type="entry name" value="Tscrpt_reg_MarR-type_CS"/>
</dbReference>
<evidence type="ECO:0000256" key="1">
    <source>
        <dbReference type="ARBA" id="ARBA00023015"/>
    </source>
</evidence>
<dbReference type="InterPro" id="IPR036388">
    <property type="entry name" value="WH-like_DNA-bd_sf"/>
</dbReference>
<dbReference type="InterPro" id="IPR036390">
    <property type="entry name" value="WH_DNA-bd_sf"/>
</dbReference>
<sequence>MSLQSIGKLLKNINDTLYKHVNNQWRKEDLTLSQMSLLMDLEQHPQEQVSLKELERIMCVAQSTIVGTVSRLEKKGLLTSCTDAQDKRVKKVMLTQAGHERCEQARVYMSQDENDILTGFSKKEEQELLQYLERIYQNLLKMDK</sequence>
<dbReference type="PRINTS" id="PR00598">
    <property type="entry name" value="HTHMARR"/>
</dbReference>
<keyword evidence="2 5" id="KW-0238">DNA-binding</keyword>
<feature type="domain" description="HTH marR-type" evidence="4">
    <location>
        <begin position="1"/>
        <end position="137"/>
    </location>
</feature>
<dbReference type="Proteomes" id="UP000183843">
    <property type="component" value="Unassembled WGS sequence"/>
</dbReference>